<comment type="caution">
    <text evidence="3">The sequence shown here is derived from an EMBL/GenBank/DDBJ whole genome shotgun (WGS) entry which is preliminary data.</text>
</comment>
<keyword evidence="2" id="KW-0472">Membrane</keyword>
<feature type="transmembrane region" description="Helical" evidence="2">
    <location>
        <begin position="606"/>
        <end position="630"/>
    </location>
</feature>
<proteinExistence type="predicted"/>
<dbReference type="Proteomes" id="UP001311232">
    <property type="component" value="Unassembled WGS sequence"/>
</dbReference>
<evidence type="ECO:0000313" key="4">
    <source>
        <dbReference type="Proteomes" id="UP001311232"/>
    </source>
</evidence>
<reference evidence="3 4" key="1">
    <citation type="submission" date="2021-06" db="EMBL/GenBank/DDBJ databases">
        <authorList>
            <person name="Palmer J.M."/>
        </authorList>
    </citation>
    <scope>NUCLEOTIDE SEQUENCE [LARGE SCALE GENOMIC DNA]</scope>
    <source>
        <strain evidence="3 4">MEX-2019</strain>
        <tissue evidence="3">Muscle</tissue>
    </source>
</reference>
<organism evidence="3 4">
    <name type="scientific">Crenichthys baileyi</name>
    <name type="common">White River springfish</name>
    <dbReference type="NCBI Taxonomy" id="28760"/>
    <lineage>
        <taxon>Eukaryota</taxon>
        <taxon>Metazoa</taxon>
        <taxon>Chordata</taxon>
        <taxon>Craniata</taxon>
        <taxon>Vertebrata</taxon>
        <taxon>Euteleostomi</taxon>
        <taxon>Actinopterygii</taxon>
        <taxon>Neopterygii</taxon>
        <taxon>Teleostei</taxon>
        <taxon>Neoteleostei</taxon>
        <taxon>Acanthomorphata</taxon>
        <taxon>Ovalentaria</taxon>
        <taxon>Atherinomorphae</taxon>
        <taxon>Cyprinodontiformes</taxon>
        <taxon>Goodeidae</taxon>
        <taxon>Crenichthys</taxon>
    </lineage>
</organism>
<dbReference type="PANTHER" id="PTHR21590">
    <property type="entry name" value="SEA DOMAIN-CONTAINING PROTEIN"/>
    <property type="match status" value="1"/>
</dbReference>
<feature type="compositionally biased region" description="Basic and acidic residues" evidence="1">
    <location>
        <begin position="858"/>
        <end position="880"/>
    </location>
</feature>
<keyword evidence="2" id="KW-1133">Transmembrane helix</keyword>
<evidence type="ECO:0000256" key="2">
    <source>
        <dbReference type="SAM" id="Phobius"/>
    </source>
</evidence>
<feature type="region of interest" description="Disordered" evidence="1">
    <location>
        <begin position="838"/>
        <end position="914"/>
    </location>
</feature>
<feature type="compositionally biased region" description="Polar residues" evidence="1">
    <location>
        <begin position="900"/>
        <end position="909"/>
    </location>
</feature>
<feature type="region of interest" description="Disordered" evidence="1">
    <location>
        <begin position="756"/>
        <end position="779"/>
    </location>
</feature>
<dbReference type="AlphaFoldDB" id="A0AAV9R7J6"/>
<sequence length="1087" mass="119359">MAELSATGEVPFQVFPSDRDSDAEGEGLSGQPAFSSILTVMAGTVKHPVSLDQSRTLPTISRDDSLTTQWPSHSSSQGSDMSSSLSSVGDNFRAHSEPEMDDLTAGTSKSVLSTFPKEKEASLSSSQSDRIILSAGPIENTSQVSLLTPQHDTTTASVKLTTTTVSSTTKNSTTTTSTVSPRVTTHSTTTTTPQPQPVTRRTTTTIRTYTSRRPSPNQKASSPRGITSVFVSPFTTTTEAPQQQCNITERLWVKTVVSIYVRRNRLDSIQRQNLRRGLSQGLRKALNDTSAQAQVETVFGSPNMTVAYHVTGGDTVYPPSAVVEGLTSYGRDKLIADLRQYLPMVTALPLPVALWRSSPATGFQLKTVLQFVGAGDDPRSCRFLQMMEQRLEKVFSEAQAKVLNTKSRFTVQILSVSQAPSSPAVSLVYTVKNGTVFLNGTVASNILGQLSAELVGYFLFYPPLVIAEPLEYHNLNTSVETRDFWVVTVIQDVDNASLEGQYQSFASLMEQRLAELFVLAGQQGTRFRRATTVGSFTVQMVSIHRVPGLKNPAEMTYYVQHNGIPLSGTSAAKVLNTVDSQTMALTLGYFVQVQAEPVVKNPPNNLWIIAAVLAPISVVTLIIIIITAVLCRKNKNDFKADAIGNLNPRAKMAYRRDVSYYHQPVQGFDYAKQHLGQQGGDEETLPVSQDTLVMSRQIRDTSLSLEKALKQDGTANKKSLTADKHKRLPSEDGSVISDESEKLNFKRGLTVPKVTAQQKLTKEETRRRDDPYDTSSGSLQLISIKPVTAQTNCSHPASSNLSQDSAIVNGEVNLALKQKSDIEHYRNKLRLKAKKKGYYDFPSTNDDSGGGRALVQKKRCDYDREASEDGRPLEPDDERGSTYVKSHRRHSQVGQMACRSRQSLSSPSPGGTEMDLLVMRERPRRGIRNSGYDTEPELIEETNVDHLLGQRKYVFGRGLKNHSETSTLSSQPSIDECSLPKPAFRFTQLPEMAMGSPPPLPPRTGPPPRPSLRRSTSDLGPKGRSSETSVTEMRSKLPLGCPTHQNQRMSNRSGQTVYHCLGMQKLFLILVTHKQVPPGSLCSIARH</sequence>
<feature type="compositionally biased region" description="Low complexity" evidence="1">
    <location>
        <begin position="168"/>
        <end position="216"/>
    </location>
</feature>
<protein>
    <submittedName>
        <fullName evidence="3">Uncharacterized protein</fullName>
    </submittedName>
</protein>
<feature type="region of interest" description="Disordered" evidence="1">
    <location>
        <begin position="1"/>
        <end position="31"/>
    </location>
</feature>
<feature type="compositionally biased region" description="Basic and acidic residues" evidence="1">
    <location>
        <begin position="760"/>
        <end position="771"/>
    </location>
</feature>
<evidence type="ECO:0000313" key="3">
    <source>
        <dbReference type="EMBL" id="KAK5605791.1"/>
    </source>
</evidence>
<evidence type="ECO:0000256" key="1">
    <source>
        <dbReference type="SAM" id="MobiDB-lite"/>
    </source>
</evidence>
<dbReference type="InterPro" id="IPR024606">
    <property type="entry name" value="KIAA1549"/>
</dbReference>
<feature type="region of interest" description="Disordered" evidence="1">
    <location>
        <begin position="55"/>
        <end position="107"/>
    </location>
</feature>
<keyword evidence="4" id="KW-1185">Reference proteome</keyword>
<feature type="region of interest" description="Disordered" evidence="1">
    <location>
        <begin position="991"/>
        <end position="1050"/>
    </location>
</feature>
<feature type="compositionally biased region" description="Pro residues" evidence="1">
    <location>
        <begin position="996"/>
        <end position="1010"/>
    </location>
</feature>
<gene>
    <name evidence="3" type="ORF">CRENBAI_005893</name>
</gene>
<keyword evidence="2" id="KW-0812">Transmembrane</keyword>
<feature type="compositionally biased region" description="Low complexity" evidence="1">
    <location>
        <begin position="72"/>
        <end position="87"/>
    </location>
</feature>
<name>A0AAV9R7J6_9TELE</name>
<feature type="region of interest" description="Disordered" evidence="1">
    <location>
        <begin position="168"/>
        <end position="225"/>
    </location>
</feature>
<dbReference type="PANTHER" id="PTHR21590:SF3">
    <property type="entry name" value="UPF0606 PROTEIN KIAA1549L"/>
    <property type="match status" value="1"/>
</dbReference>
<dbReference type="EMBL" id="JAHHUM010002158">
    <property type="protein sequence ID" value="KAK5605791.1"/>
    <property type="molecule type" value="Genomic_DNA"/>
</dbReference>
<dbReference type="Pfam" id="PF12877">
    <property type="entry name" value="KIAA1549"/>
    <property type="match status" value="1"/>
</dbReference>
<feature type="region of interest" description="Disordered" evidence="1">
    <location>
        <begin position="715"/>
        <end position="741"/>
    </location>
</feature>
<accession>A0AAV9R7J6</accession>